<dbReference type="EMBL" id="LNZH02000189">
    <property type="protein sequence ID" value="OCB87645.1"/>
    <property type="molecule type" value="Genomic_DNA"/>
</dbReference>
<accession>A0A9Q5N3X0</accession>
<dbReference type="Proteomes" id="UP000757232">
    <property type="component" value="Unassembled WGS sequence"/>
</dbReference>
<name>A0A9Q5N3X0_SANBA</name>
<feature type="region of interest" description="Disordered" evidence="1">
    <location>
        <begin position="232"/>
        <end position="283"/>
    </location>
</feature>
<evidence type="ECO:0000313" key="3">
    <source>
        <dbReference type="Proteomes" id="UP000757232"/>
    </source>
</evidence>
<feature type="compositionally biased region" description="Pro residues" evidence="1">
    <location>
        <begin position="232"/>
        <end position="247"/>
    </location>
</feature>
<protein>
    <submittedName>
        <fullName evidence="2">Uncharacterized protein</fullName>
    </submittedName>
</protein>
<comment type="caution">
    <text evidence="2">The sequence shown here is derived from an EMBL/GenBank/DDBJ whole genome shotgun (WGS) entry which is preliminary data.</text>
</comment>
<dbReference type="AlphaFoldDB" id="A0A9Q5N3X0"/>
<evidence type="ECO:0000256" key="1">
    <source>
        <dbReference type="SAM" id="MobiDB-lite"/>
    </source>
</evidence>
<gene>
    <name evidence="2" type="ORF">A7U60_g5171</name>
</gene>
<reference evidence="2" key="1">
    <citation type="submission" date="2016-06" db="EMBL/GenBank/DDBJ databases">
        <title>Draft Genome sequence of the fungus Inonotus baumii.</title>
        <authorList>
            <person name="Zhu H."/>
            <person name="Lin W."/>
        </authorList>
    </citation>
    <scope>NUCLEOTIDE SEQUENCE</scope>
    <source>
        <strain evidence="2">821</strain>
    </source>
</reference>
<dbReference type="OrthoDB" id="3265863at2759"/>
<keyword evidence="3" id="KW-1185">Reference proteome</keyword>
<feature type="region of interest" description="Disordered" evidence="1">
    <location>
        <begin position="107"/>
        <end position="144"/>
    </location>
</feature>
<feature type="compositionally biased region" description="Low complexity" evidence="1">
    <location>
        <begin position="119"/>
        <end position="140"/>
    </location>
</feature>
<evidence type="ECO:0000313" key="2">
    <source>
        <dbReference type="EMBL" id="OCB87645.1"/>
    </source>
</evidence>
<sequence>MGRPLFSTLVARAAPVVRVAEPEEETKLPTYERWSYVNAFDPDSDEFFDGDNVVYEAFLSADDVAEQEREQVREGEGQEEGVPDVVRVPVSSQAAVRRRVIERLTSVEAPGEDERPELVSPTVDGSSSSGSDTASSGRASPTETDELLDASRAAQRDGMTLPWHPSDFDDFSSDFDGVPASSLSRSLPTTPTRASWLAESPVVFARPEELTLPMPIPPSSTAPVDIPTPASPMPQPAQAIPPSPMTPPGSTTPRFLSWGNTRGTRPHAIDMSPSPTPAGPFGSVRASRMTLSYISPPALRVQQ</sequence>
<proteinExistence type="predicted"/>
<organism evidence="2 3">
    <name type="scientific">Sanghuangporus baumii</name>
    <name type="common">Phellinus baumii</name>
    <dbReference type="NCBI Taxonomy" id="108892"/>
    <lineage>
        <taxon>Eukaryota</taxon>
        <taxon>Fungi</taxon>
        <taxon>Dikarya</taxon>
        <taxon>Basidiomycota</taxon>
        <taxon>Agaricomycotina</taxon>
        <taxon>Agaricomycetes</taxon>
        <taxon>Hymenochaetales</taxon>
        <taxon>Hymenochaetaceae</taxon>
        <taxon>Sanghuangporus</taxon>
    </lineage>
</organism>